<dbReference type="EMBL" id="DTFV01000072">
    <property type="protein sequence ID" value="HGI30666.1"/>
    <property type="molecule type" value="Genomic_DNA"/>
</dbReference>
<proteinExistence type="inferred from homology"/>
<sequence>MKEQRPLRVAELIKREVSRILLSEVEDPRLRGFTITRVEMSPDLKQAKIFVGFLGEAEEGEKYEALKRATKFIRGVLASRIRIKFMPEIVFVADPTLEKAFQVVELLNRLEQENQ</sequence>
<comment type="subcellular location">
    <subcellularLocation>
        <location evidence="2">Cytoplasm</location>
    </subcellularLocation>
</comment>
<dbReference type="PANTHER" id="PTHR33515">
    <property type="entry name" value="RIBOSOME-BINDING FACTOR A, CHLOROPLASTIC-RELATED"/>
    <property type="match status" value="1"/>
</dbReference>
<comment type="similarity">
    <text evidence="2">Belongs to the RbfA family.</text>
</comment>
<dbReference type="InterPro" id="IPR023799">
    <property type="entry name" value="RbfA_dom_sf"/>
</dbReference>
<comment type="subunit">
    <text evidence="2">Monomer. Binds 30S ribosomal subunits, but not 50S ribosomal subunits or 70S ribosomes.</text>
</comment>
<dbReference type="InterPro" id="IPR000238">
    <property type="entry name" value="RbfA"/>
</dbReference>
<dbReference type="PROSITE" id="PS01319">
    <property type="entry name" value="RBFA"/>
    <property type="match status" value="1"/>
</dbReference>
<dbReference type="GO" id="GO:0030490">
    <property type="term" value="P:maturation of SSU-rRNA"/>
    <property type="evidence" value="ECO:0007669"/>
    <property type="project" value="UniProtKB-UniRule"/>
</dbReference>
<keyword evidence="1 2" id="KW-0690">Ribosome biogenesis</keyword>
<name>A0A7V3YGL3_9BACT</name>
<accession>A0A7V3YGL3</accession>
<dbReference type="AlphaFoldDB" id="A0A7V3YGL3"/>
<organism evidence="3">
    <name type="scientific">Candidatus Caldatribacterium californiense</name>
    <dbReference type="NCBI Taxonomy" id="1454726"/>
    <lineage>
        <taxon>Bacteria</taxon>
        <taxon>Pseudomonadati</taxon>
        <taxon>Atribacterota</taxon>
        <taxon>Atribacteria</taxon>
        <taxon>Atribacterales</taxon>
        <taxon>Candidatus Caldatribacteriaceae</taxon>
        <taxon>Candidatus Caldatribacterium</taxon>
    </lineage>
</organism>
<evidence type="ECO:0000256" key="2">
    <source>
        <dbReference type="HAMAP-Rule" id="MF_00003"/>
    </source>
</evidence>
<evidence type="ECO:0000313" key="3">
    <source>
        <dbReference type="EMBL" id="HGI30666.1"/>
    </source>
</evidence>
<comment type="function">
    <text evidence="2">One of several proteins that assist in the late maturation steps of the functional core of the 30S ribosomal subunit. Associates with free 30S ribosomal subunits (but not with 30S subunits that are part of 70S ribosomes or polysomes). Required for efficient processing of 16S rRNA. May interact with the 5'-terminal helix region of 16S rRNA.</text>
</comment>
<protein>
    <recommendedName>
        <fullName evidence="2">Ribosome-binding factor A</fullName>
    </recommendedName>
</protein>
<dbReference type="Gene3D" id="3.30.300.20">
    <property type="match status" value="1"/>
</dbReference>
<reference evidence="3" key="1">
    <citation type="journal article" date="2020" name="mSystems">
        <title>Genome- and Community-Level Interaction Insights into Carbon Utilization and Element Cycling Functions of Hydrothermarchaeota in Hydrothermal Sediment.</title>
        <authorList>
            <person name="Zhou Z."/>
            <person name="Liu Y."/>
            <person name="Xu W."/>
            <person name="Pan J."/>
            <person name="Luo Z.H."/>
            <person name="Li M."/>
        </authorList>
    </citation>
    <scope>NUCLEOTIDE SEQUENCE [LARGE SCALE GENOMIC DNA]</scope>
    <source>
        <strain evidence="3">SpSt-747</strain>
    </source>
</reference>
<dbReference type="Pfam" id="PF02033">
    <property type="entry name" value="RBFA"/>
    <property type="match status" value="1"/>
</dbReference>
<dbReference type="GO" id="GO:0043024">
    <property type="term" value="F:ribosomal small subunit binding"/>
    <property type="evidence" value="ECO:0007669"/>
    <property type="project" value="TreeGrafter"/>
</dbReference>
<dbReference type="SUPFAM" id="SSF89919">
    <property type="entry name" value="Ribosome-binding factor A, RbfA"/>
    <property type="match status" value="1"/>
</dbReference>
<dbReference type="NCBIfam" id="TIGR00082">
    <property type="entry name" value="rbfA"/>
    <property type="match status" value="1"/>
</dbReference>
<keyword evidence="2" id="KW-0963">Cytoplasm</keyword>
<dbReference type="PANTHER" id="PTHR33515:SF1">
    <property type="entry name" value="RIBOSOME-BINDING FACTOR A, CHLOROPLASTIC-RELATED"/>
    <property type="match status" value="1"/>
</dbReference>
<dbReference type="GO" id="GO:0005829">
    <property type="term" value="C:cytosol"/>
    <property type="evidence" value="ECO:0007669"/>
    <property type="project" value="TreeGrafter"/>
</dbReference>
<gene>
    <name evidence="2 3" type="primary">rbfA</name>
    <name evidence="3" type="ORF">ENV30_05085</name>
</gene>
<evidence type="ECO:0000256" key="1">
    <source>
        <dbReference type="ARBA" id="ARBA00022517"/>
    </source>
</evidence>
<dbReference type="HAMAP" id="MF_00003">
    <property type="entry name" value="RbfA"/>
    <property type="match status" value="1"/>
</dbReference>
<dbReference type="InterPro" id="IPR015946">
    <property type="entry name" value="KH_dom-like_a/b"/>
</dbReference>
<dbReference type="InterPro" id="IPR020053">
    <property type="entry name" value="Ribosome-bd_factorA_CS"/>
</dbReference>
<comment type="caution">
    <text evidence="3">The sequence shown here is derived from an EMBL/GenBank/DDBJ whole genome shotgun (WGS) entry which is preliminary data.</text>
</comment>